<dbReference type="RefSeq" id="WP_087708043.1">
    <property type="nucleotide sequence ID" value="NZ_MVAG01000103.1"/>
</dbReference>
<feature type="chain" id="PRO_5012419606" description="Fibronectin type-III domain-containing protein" evidence="2">
    <location>
        <begin position="19"/>
        <end position="1172"/>
    </location>
</feature>
<feature type="domain" description="Fibronectin type-III" evidence="3">
    <location>
        <begin position="755"/>
        <end position="853"/>
    </location>
</feature>
<evidence type="ECO:0000259" key="3">
    <source>
        <dbReference type="PROSITE" id="PS50853"/>
    </source>
</evidence>
<dbReference type="NCBIfam" id="TIGR04183">
    <property type="entry name" value="Por_Secre_tail"/>
    <property type="match status" value="1"/>
</dbReference>
<dbReference type="InterPro" id="IPR003961">
    <property type="entry name" value="FN3_dom"/>
</dbReference>
<dbReference type="EMBL" id="MVAG01000103">
    <property type="protein sequence ID" value="OVE58689.1"/>
    <property type="molecule type" value="Genomic_DNA"/>
</dbReference>
<name>A0A202C4I3_9FLAO</name>
<keyword evidence="5" id="KW-1185">Reference proteome</keyword>
<comment type="caution">
    <text evidence="4">The sequence shown here is derived from an EMBL/GenBank/DDBJ whole genome shotgun (WGS) entry which is preliminary data.</text>
</comment>
<organism evidence="4 5">
    <name type="scientific">Chryseobacterium mucoviscidosis</name>
    <dbReference type="NCBI Taxonomy" id="1945581"/>
    <lineage>
        <taxon>Bacteria</taxon>
        <taxon>Pseudomonadati</taxon>
        <taxon>Bacteroidota</taxon>
        <taxon>Flavobacteriia</taxon>
        <taxon>Flavobacteriales</taxon>
        <taxon>Weeksellaceae</taxon>
        <taxon>Chryseobacterium group</taxon>
        <taxon>Chryseobacterium</taxon>
    </lineage>
</organism>
<dbReference type="Pfam" id="PF23759">
    <property type="entry name" value="GBD_T9SS_assoc"/>
    <property type="match status" value="1"/>
</dbReference>
<protein>
    <recommendedName>
        <fullName evidence="3">Fibronectin type-III domain-containing protein</fullName>
    </recommendedName>
</protein>
<proteinExistence type="predicted"/>
<evidence type="ECO:0000313" key="4">
    <source>
        <dbReference type="EMBL" id="OVE58689.1"/>
    </source>
</evidence>
<dbReference type="InterPro" id="IPR036116">
    <property type="entry name" value="FN3_sf"/>
</dbReference>
<dbReference type="CDD" id="cd00063">
    <property type="entry name" value="FN3"/>
    <property type="match status" value="2"/>
</dbReference>
<dbReference type="Proteomes" id="UP000196355">
    <property type="component" value="Unassembled WGS sequence"/>
</dbReference>
<dbReference type="SUPFAM" id="SSF49265">
    <property type="entry name" value="Fibronectin type III"/>
    <property type="match status" value="2"/>
</dbReference>
<evidence type="ECO:0000256" key="1">
    <source>
        <dbReference type="ARBA" id="ARBA00022729"/>
    </source>
</evidence>
<evidence type="ECO:0000313" key="5">
    <source>
        <dbReference type="Proteomes" id="UP000196355"/>
    </source>
</evidence>
<dbReference type="InterPro" id="IPR013783">
    <property type="entry name" value="Ig-like_fold"/>
</dbReference>
<accession>A0A202C4I3</accession>
<reference evidence="5" key="1">
    <citation type="submission" date="2017-02" db="EMBL/GenBank/DDBJ databases">
        <authorList>
            <person name="Tetz G."/>
            <person name="Tetz V."/>
        </authorList>
    </citation>
    <scope>NUCLEOTIDE SEQUENCE [LARGE SCALE GENOMIC DNA]</scope>
    <source>
        <strain evidence="5">VT16-26</strain>
    </source>
</reference>
<dbReference type="SMART" id="SM00060">
    <property type="entry name" value="FN3"/>
    <property type="match status" value="3"/>
</dbReference>
<dbReference type="PROSITE" id="PS50853">
    <property type="entry name" value="FN3"/>
    <property type="match status" value="2"/>
</dbReference>
<feature type="domain" description="Fibronectin type-III" evidence="3">
    <location>
        <begin position="495"/>
        <end position="590"/>
    </location>
</feature>
<evidence type="ECO:0000256" key="2">
    <source>
        <dbReference type="SAM" id="SignalP"/>
    </source>
</evidence>
<dbReference type="InterPro" id="IPR026444">
    <property type="entry name" value="Secre_tail"/>
</dbReference>
<dbReference type="Gene3D" id="2.60.120.200">
    <property type="match status" value="1"/>
</dbReference>
<gene>
    <name evidence="4" type="ORF">B0E34_06670</name>
</gene>
<dbReference type="Pfam" id="PF00041">
    <property type="entry name" value="fn3"/>
    <property type="match status" value="2"/>
</dbReference>
<dbReference type="Gene3D" id="2.60.40.10">
    <property type="entry name" value="Immunoglobulins"/>
    <property type="match status" value="3"/>
</dbReference>
<dbReference type="AlphaFoldDB" id="A0A202C4I3"/>
<keyword evidence="1 2" id="KW-0732">Signal</keyword>
<dbReference type="Pfam" id="PF18962">
    <property type="entry name" value="Por_Secre_tail"/>
    <property type="match status" value="1"/>
</dbReference>
<feature type="signal peptide" evidence="2">
    <location>
        <begin position="1"/>
        <end position="18"/>
    </location>
</feature>
<sequence>MKKLLLMCLMFLYAGIMAQTTVTIGSGASTASAGTNGDPIYRSSGTSSFHHSKSIQLLTAADLSGASVVPGATINSIAYNKSTAFNVSGSNAWTLNVYLKNSAATALASGTAWSTMIGGATLFYSATINSTNNFPAAAGWVTFNNNTSNTFSYTGGAIEVYIEWVPSGTLATPFTGGAFQWLYDTTTTAQAMGTSASSAIAATTTSYTTQTRRYQTQLTYTATACSGTPNPGNTLATATSTQCSSPYSTTLSLQNSTVGSGVSYQWYDNAGAITGATTSTYTTTVSAANSFYCAVTCSGSGVTTNSTPVSVSAPAAAISTFPWTENFDSMTTVGNGITPSCWATSGGLSSSYLFTSQTASGNTYNDPRSAPNYMTIYYPTTAAYLWTPSFNLTAGQSYDFSFYWVGDGLTGWQNEVLVNNAQSSTGATSLSTFLTSTQTATGGSNSTNYTKVTVTYVPTTSGVYTFGVKAYVTSTAPYYMGFDDFKLELTPACTEPTVLTSSAITASGATVSWTAATPAPANGYNIYYSTTNTAPTATTTPTASVAAGVTTYGLTGLTANTTYYVWVRSNCGSGSTSSWAGPLSFTTACTSTTVPYVQDFESVTTPALPSCTSSENAGTGNNWTTSSPAGYGFTTKALTYLYNFSNDANAWFYTQGINLTAGVSYRIKYTYGNNSTTYVEKLKVAYGTSANNASMTNALADHPSINTATAATNFVDFTPTASGVYYFGFNAYSVSNQYNLYVDDININITPTCSEPSAVTVPAATLTYNSAVVNWTAPNPVPANGYDVYYSTTNTAPTATTTPTISGLTATTTTLPNLASATAYYFWVRSSCSAADQSIWVPVTFTTKSFCPTVTAPSAAATNVSVTPTFTWTAVTGVSGYKLSIGTSAGASNIMNAQDLGNVTSYTLPTALSYNTTYYYTLNAYDAMSTSQGCSERSFTTAPPPPANDECSGAIALTPGGTFAQNAVTATNSGATATSDATATHSCQTTGYRDVWYSVVVPASGNITIETQSVSGSNVTDTVLGVYSGSCGALTQIGCDDDSSSDGNFSLVALTGLTPGSTLMVGVWNYSSTTTGQFKVSAYDASLVLATNEVKDAKNNIKVYPNPFSDILNISDVANVKNVLVTDIAGRLVKTIANPTSELHLGELKQGMYLVTLEMKDGSKQTIKTIKK</sequence>
<dbReference type="InterPro" id="IPR056600">
    <property type="entry name" value="GBD_T9SS_assoc"/>
</dbReference>